<dbReference type="RefSeq" id="WP_160127772.1">
    <property type="nucleotide sequence ID" value="NZ_CP019288.1"/>
</dbReference>
<dbReference type="OrthoDB" id="1443971at2"/>
<evidence type="ECO:0008006" key="3">
    <source>
        <dbReference type="Google" id="ProtNLM"/>
    </source>
</evidence>
<organism evidence="1 2">
    <name type="scientific">Kordia antarctica</name>
    <dbReference type="NCBI Taxonomy" id="1218801"/>
    <lineage>
        <taxon>Bacteria</taxon>
        <taxon>Pseudomonadati</taxon>
        <taxon>Bacteroidota</taxon>
        <taxon>Flavobacteriia</taxon>
        <taxon>Flavobacteriales</taxon>
        <taxon>Flavobacteriaceae</taxon>
        <taxon>Kordia</taxon>
    </lineage>
</organism>
<evidence type="ECO:0000313" key="1">
    <source>
        <dbReference type="EMBL" id="QHI34992.1"/>
    </source>
</evidence>
<dbReference type="KEGG" id="kan:IMCC3317_03380"/>
<sequence length="191" mass="21876">MKSNTYIQKITGLAIVTFIVMNFNSCEYFVRSDKAETIRTAESNEAISIQKNEAKLLVMASKNNLDVIKLCTIIEDEKVDENVKNLVEEIKNEQLTILAKYNELASENVISIPRYSTLKYEEIMTLKDSEGLEDHLKLLSTKIYNQQNFLDKLSDTTDNSEFKEMAQFANNTLKKSLNKTEKTLEILNTNS</sequence>
<accession>A0A7L4ZDY4</accession>
<dbReference type="Proteomes" id="UP000464657">
    <property type="component" value="Chromosome"/>
</dbReference>
<keyword evidence="2" id="KW-1185">Reference proteome</keyword>
<dbReference type="AlphaFoldDB" id="A0A7L4ZDY4"/>
<proteinExistence type="predicted"/>
<name>A0A7L4ZDY4_9FLAO</name>
<gene>
    <name evidence="1" type="ORF">IMCC3317_03380</name>
</gene>
<evidence type="ECO:0000313" key="2">
    <source>
        <dbReference type="Proteomes" id="UP000464657"/>
    </source>
</evidence>
<reference evidence="1 2" key="1">
    <citation type="journal article" date="2013" name="Int. J. Syst. Evol. Microbiol.">
        <title>Kordia antarctica sp. nov., isolated from Antarctic seawater.</title>
        <authorList>
            <person name="Baek K."/>
            <person name="Choi A."/>
            <person name="Kang I."/>
            <person name="Lee K."/>
            <person name="Cho J.C."/>
        </authorList>
    </citation>
    <scope>NUCLEOTIDE SEQUENCE [LARGE SCALE GENOMIC DNA]</scope>
    <source>
        <strain evidence="1 2">IMCC3317</strain>
    </source>
</reference>
<dbReference type="EMBL" id="CP019288">
    <property type="protein sequence ID" value="QHI34992.1"/>
    <property type="molecule type" value="Genomic_DNA"/>
</dbReference>
<protein>
    <recommendedName>
        <fullName evidence="3">DUF4142 domain-containing protein</fullName>
    </recommendedName>
</protein>